<accession>E8RL10</accession>
<dbReference type="SMART" id="SM00091">
    <property type="entry name" value="PAS"/>
    <property type="match status" value="2"/>
</dbReference>
<dbReference type="InterPro" id="IPR004358">
    <property type="entry name" value="Sig_transdc_His_kin-like_C"/>
</dbReference>
<dbReference type="InterPro" id="IPR000014">
    <property type="entry name" value="PAS"/>
</dbReference>
<evidence type="ECO:0000259" key="16">
    <source>
        <dbReference type="PROSITE" id="PS50113"/>
    </source>
</evidence>
<evidence type="ECO:0000256" key="13">
    <source>
        <dbReference type="SAM" id="Phobius"/>
    </source>
</evidence>
<dbReference type="InterPro" id="IPR013767">
    <property type="entry name" value="PAS_fold"/>
</dbReference>
<dbReference type="PANTHER" id="PTHR43047:SF72">
    <property type="entry name" value="OSMOSENSING HISTIDINE PROTEIN KINASE SLN1"/>
    <property type="match status" value="1"/>
</dbReference>
<evidence type="ECO:0000256" key="3">
    <source>
        <dbReference type="ARBA" id="ARBA00012438"/>
    </source>
</evidence>
<keyword evidence="10" id="KW-0902">Two-component regulatory system</keyword>
<dbReference type="FunFam" id="3.30.565.10:FF:000023">
    <property type="entry name" value="PAS domain-containing sensor histidine kinase"/>
    <property type="match status" value="1"/>
</dbReference>
<dbReference type="SUPFAM" id="SSF47384">
    <property type="entry name" value="Homodimeric domain of signal transducing histidine kinase"/>
    <property type="match status" value="1"/>
</dbReference>
<dbReference type="InterPro" id="IPR036097">
    <property type="entry name" value="HisK_dim/P_sf"/>
</dbReference>
<organism evidence="17 18">
    <name type="scientific">Asticcacaulis excentricus (strain ATCC 15261 / DSM 4724 / KCTC 12464 / NCIMB 9791 / VKM B-1370 / CB 48)</name>
    <dbReference type="NCBI Taxonomy" id="573065"/>
    <lineage>
        <taxon>Bacteria</taxon>
        <taxon>Pseudomonadati</taxon>
        <taxon>Pseudomonadota</taxon>
        <taxon>Alphaproteobacteria</taxon>
        <taxon>Caulobacterales</taxon>
        <taxon>Caulobacteraceae</taxon>
        <taxon>Asticcacaulis</taxon>
    </lineage>
</organism>
<feature type="domain" description="PAC" evidence="16">
    <location>
        <begin position="408"/>
        <end position="461"/>
    </location>
</feature>
<dbReference type="InterPro" id="IPR003661">
    <property type="entry name" value="HisK_dim/P_dom"/>
</dbReference>
<evidence type="ECO:0000256" key="9">
    <source>
        <dbReference type="ARBA" id="ARBA00022840"/>
    </source>
</evidence>
<feature type="transmembrane region" description="Helical" evidence="13">
    <location>
        <begin position="44"/>
        <end position="63"/>
    </location>
</feature>
<evidence type="ECO:0000313" key="17">
    <source>
        <dbReference type="EMBL" id="ADU13623.1"/>
    </source>
</evidence>
<dbReference type="SUPFAM" id="SSF55785">
    <property type="entry name" value="PYP-like sensor domain (PAS domain)"/>
    <property type="match status" value="2"/>
</dbReference>
<evidence type="ECO:0000256" key="7">
    <source>
        <dbReference type="ARBA" id="ARBA00022741"/>
    </source>
</evidence>
<dbReference type="Pfam" id="PF02518">
    <property type="entry name" value="HATPase_c"/>
    <property type="match status" value="1"/>
</dbReference>
<dbReference type="PROSITE" id="PS50109">
    <property type="entry name" value="HIS_KIN"/>
    <property type="match status" value="1"/>
</dbReference>
<evidence type="ECO:0000313" key="18">
    <source>
        <dbReference type="Proteomes" id="UP000001492"/>
    </source>
</evidence>
<gene>
    <name evidence="17" type="ordered locus">Astex_1960</name>
</gene>
<keyword evidence="5" id="KW-0597">Phosphoprotein</keyword>
<dbReference type="CDD" id="cd00082">
    <property type="entry name" value="HisKA"/>
    <property type="match status" value="1"/>
</dbReference>
<dbReference type="CDD" id="cd00130">
    <property type="entry name" value="PAS"/>
    <property type="match status" value="1"/>
</dbReference>
<dbReference type="OrthoDB" id="9801651at2"/>
<evidence type="ECO:0000259" key="14">
    <source>
        <dbReference type="PROSITE" id="PS50109"/>
    </source>
</evidence>
<dbReference type="InterPro" id="IPR000700">
    <property type="entry name" value="PAS-assoc_C"/>
</dbReference>
<dbReference type="AlphaFoldDB" id="E8RL10"/>
<dbReference type="PROSITE" id="PS50113">
    <property type="entry name" value="PAC"/>
    <property type="match status" value="1"/>
</dbReference>
<evidence type="ECO:0000256" key="12">
    <source>
        <dbReference type="SAM" id="MobiDB-lite"/>
    </source>
</evidence>
<dbReference type="GO" id="GO:0009927">
    <property type="term" value="F:histidine phosphotransfer kinase activity"/>
    <property type="evidence" value="ECO:0007669"/>
    <property type="project" value="TreeGrafter"/>
</dbReference>
<comment type="subcellular location">
    <subcellularLocation>
        <location evidence="2">Cell membrane</location>
    </subcellularLocation>
</comment>
<keyword evidence="4" id="KW-1003">Cell membrane</keyword>
<dbReference type="InterPro" id="IPR035965">
    <property type="entry name" value="PAS-like_dom_sf"/>
</dbReference>
<dbReference type="Gene3D" id="3.30.450.20">
    <property type="entry name" value="PAS domain"/>
    <property type="match status" value="2"/>
</dbReference>
<feature type="domain" description="PAS" evidence="15">
    <location>
        <begin position="335"/>
        <end position="406"/>
    </location>
</feature>
<keyword evidence="11 13" id="KW-0472">Membrane</keyword>
<keyword evidence="6" id="KW-0808">Transferase</keyword>
<dbReference type="GO" id="GO:0000155">
    <property type="term" value="F:phosphorelay sensor kinase activity"/>
    <property type="evidence" value="ECO:0007669"/>
    <property type="project" value="InterPro"/>
</dbReference>
<dbReference type="Proteomes" id="UP000001492">
    <property type="component" value="Chromosome 1"/>
</dbReference>
<dbReference type="HOGENOM" id="CLU_000445_114_71_5"/>
<dbReference type="EC" id="2.7.13.3" evidence="3"/>
<dbReference type="PANTHER" id="PTHR43047">
    <property type="entry name" value="TWO-COMPONENT HISTIDINE PROTEIN KINASE"/>
    <property type="match status" value="1"/>
</dbReference>
<keyword evidence="7" id="KW-0547">Nucleotide-binding</keyword>
<dbReference type="PRINTS" id="PR00344">
    <property type="entry name" value="BCTRLSENSOR"/>
</dbReference>
<dbReference type="Pfam" id="PF12860">
    <property type="entry name" value="PAS_7"/>
    <property type="match status" value="1"/>
</dbReference>
<evidence type="ECO:0000256" key="10">
    <source>
        <dbReference type="ARBA" id="ARBA00023012"/>
    </source>
</evidence>
<evidence type="ECO:0000256" key="5">
    <source>
        <dbReference type="ARBA" id="ARBA00022553"/>
    </source>
</evidence>
<dbReference type="SMART" id="SM00387">
    <property type="entry name" value="HATPase_c"/>
    <property type="match status" value="1"/>
</dbReference>
<dbReference type="GO" id="GO:0006355">
    <property type="term" value="P:regulation of DNA-templated transcription"/>
    <property type="evidence" value="ECO:0007669"/>
    <property type="project" value="InterPro"/>
</dbReference>
<feature type="compositionally biased region" description="Low complexity" evidence="12">
    <location>
        <begin position="846"/>
        <end position="858"/>
    </location>
</feature>
<dbReference type="KEGG" id="aex:Astex_1960"/>
<keyword evidence="18" id="KW-1185">Reference proteome</keyword>
<dbReference type="Gene3D" id="1.10.287.130">
    <property type="match status" value="1"/>
</dbReference>
<proteinExistence type="predicted"/>
<dbReference type="Gene3D" id="3.30.565.10">
    <property type="entry name" value="Histidine kinase-like ATPase, C-terminal domain"/>
    <property type="match status" value="1"/>
</dbReference>
<keyword evidence="9" id="KW-0067">ATP-binding</keyword>
<dbReference type="Pfam" id="PF00989">
    <property type="entry name" value="PAS"/>
    <property type="match status" value="1"/>
</dbReference>
<dbReference type="InterPro" id="IPR036890">
    <property type="entry name" value="HATPase_C_sf"/>
</dbReference>
<dbReference type="STRING" id="573065.Astex_1960"/>
<evidence type="ECO:0000256" key="8">
    <source>
        <dbReference type="ARBA" id="ARBA00022777"/>
    </source>
</evidence>
<dbReference type="SMART" id="SM00388">
    <property type="entry name" value="HisKA"/>
    <property type="match status" value="1"/>
</dbReference>
<reference evidence="18" key="1">
    <citation type="submission" date="2010-12" db="EMBL/GenBank/DDBJ databases">
        <title>Complete sequence of chromosome 1 of Asticcacaulis excentricus CB 48.</title>
        <authorList>
            <consortium name="US DOE Joint Genome Institute"/>
            <person name="Lucas S."/>
            <person name="Copeland A."/>
            <person name="Lapidus A."/>
            <person name="Cheng J.-F."/>
            <person name="Bruce D."/>
            <person name="Goodwin L."/>
            <person name="Pitluck S."/>
            <person name="Teshima H."/>
            <person name="Davenport K."/>
            <person name="Detter J.C."/>
            <person name="Han C."/>
            <person name="Tapia R."/>
            <person name="Land M."/>
            <person name="Hauser L."/>
            <person name="Jeffries C."/>
            <person name="Kyrpides N."/>
            <person name="Ivanova N."/>
            <person name="Ovchinnikova G."/>
            <person name="Brun Y.V."/>
            <person name="Woyke T."/>
        </authorList>
    </citation>
    <scope>NUCLEOTIDE SEQUENCE [LARGE SCALE GENOMIC DNA]</scope>
    <source>
        <strain evidence="18">ATCC 15261 / DSM 4724 / KCTC 12464 / NCIMB 9791 / VKM B-1370 / CB 48</strain>
    </source>
</reference>
<dbReference type="InterPro" id="IPR003594">
    <property type="entry name" value="HATPase_dom"/>
</dbReference>
<protein>
    <recommendedName>
        <fullName evidence="3">histidine kinase</fullName>
        <ecNumber evidence="3">2.7.13.3</ecNumber>
    </recommendedName>
</protein>
<dbReference type="eggNOG" id="COG2205">
    <property type="taxonomic scope" value="Bacteria"/>
</dbReference>
<keyword evidence="8 17" id="KW-0418">Kinase</keyword>
<keyword evidence="13" id="KW-1133">Transmembrane helix</keyword>
<comment type="catalytic activity">
    <reaction evidence="1">
        <text>ATP + protein L-histidine = ADP + protein N-phospho-L-histidine.</text>
        <dbReference type="EC" id="2.7.13.3"/>
    </reaction>
</comment>
<dbReference type="Pfam" id="PF00512">
    <property type="entry name" value="HisKA"/>
    <property type="match status" value="1"/>
</dbReference>
<name>E8RL10_ASTEC</name>
<keyword evidence="13" id="KW-0812">Transmembrane</keyword>
<evidence type="ECO:0000256" key="2">
    <source>
        <dbReference type="ARBA" id="ARBA00004236"/>
    </source>
</evidence>
<evidence type="ECO:0000256" key="11">
    <source>
        <dbReference type="ARBA" id="ARBA00023136"/>
    </source>
</evidence>
<sequence>MKLFSPQPSRSGATDGLRIRLGGAQGGGSLKSSLLTQVSPRMPLWMRIGGLSLALGLMLFAAISSARLQNDLSSGQAARDAAAYGQARLNALRADKAVSVARVAMDGALSIYQSQPGAAQSGVQKALEASGGAVASLALVDAEGRIIARAGQDENSLLSEAARVEDKGFAALALGSRLTRTARAYLVRTPAPGRVRAVARLNNPLRDAENTRDNQIVLINAAGDILSASDERLTGLNIRKALTVTPEQIRDNANSARISQGTLEEKGFVRIAAVREGENGLTTLYVEPSNAAAARNWLTTATLFIGPLIIGALFGMLLIVQSRRNSEAARQYEAKETRYRLAVEAARCGIWEWDLESDQVFMSEVTGVMFGWGGSGVATTNEVLLRIAPEHRETVRKALLNARGHGALDVSFRVPGDNGRAIWIDARGQATGPRGPAGFTRLSGVALDVSEERAAQSRAQRAEARLTGAINSVSDAFVLWDRRGRLVMWNAVFGRTFSIDPRFLKAGTSRELIEKVMAIAIRRQEPVIDGREGVVEAELNDGRWIQISESRTLEGGTVVTGADITAIKVQEEMSRRNEEQLQAMVDKLEQSRRIQTDLAKKYEMAKIRAEQANHAKSEFLANMSHELRTPLNAINGFSEIMAGEMFGPLGHARYKEYAGDILSSGQHLLALINDILDMSKIEAGKMTLRFEPVSVEEVVDDTLRLVRQRAEKAGLKMRVHLPQLPDIQADYRALKQILLNILTNAIKFTPSGGTITVSAVPTDSFMHLYVADTGIGIAPKDMERLARPFEQIENQFSRTKEGTGLGLALTKSLIEMHSGRLEVDSTVGQGTTVSVILPLTQTSPGASADDTPDTSDTSGQIAAA</sequence>
<dbReference type="SUPFAM" id="SSF55874">
    <property type="entry name" value="ATPase domain of HSP90 chaperone/DNA topoisomerase II/histidine kinase"/>
    <property type="match status" value="1"/>
</dbReference>
<feature type="domain" description="Histidine kinase" evidence="14">
    <location>
        <begin position="622"/>
        <end position="841"/>
    </location>
</feature>
<evidence type="ECO:0000259" key="15">
    <source>
        <dbReference type="PROSITE" id="PS50112"/>
    </source>
</evidence>
<dbReference type="EMBL" id="CP002395">
    <property type="protein sequence ID" value="ADU13623.1"/>
    <property type="molecule type" value="Genomic_DNA"/>
</dbReference>
<feature type="transmembrane region" description="Helical" evidence="13">
    <location>
        <begin position="297"/>
        <end position="320"/>
    </location>
</feature>
<dbReference type="CDD" id="cd16922">
    <property type="entry name" value="HATPase_EvgS-ArcB-TorS-like"/>
    <property type="match status" value="1"/>
</dbReference>
<dbReference type="InterPro" id="IPR005467">
    <property type="entry name" value="His_kinase_dom"/>
</dbReference>
<evidence type="ECO:0000256" key="6">
    <source>
        <dbReference type="ARBA" id="ARBA00022679"/>
    </source>
</evidence>
<dbReference type="PROSITE" id="PS50112">
    <property type="entry name" value="PAS"/>
    <property type="match status" value="1"/>
</dbReference>
<dbReference type="GO" id="GO:0005524">
    <property type="term" value="F:ATP binding"/>
    <property type="evidence" value="ECO:0007669"/>
    <property type="project" value="UniProtKB-KW"/>
</dbReference>
<dbReference type="GO" id="GO:0005886">
    <property type="term" value="C:plasma membrane"/>
    <property type="evidence" value="ECO:0007669"/>
    <property type="project" value="UniProtKB-SubCell"/>
</dbReference>
<evidence type="ECO:0000256" key="4">
    <source>
        <dbReference type="ARBA" id="ARBA00022475"/>
    </source>
</evidence>
<evidence type="ECO:0000256" key="1">
    <source>
        <dbReference type="ARBA" id="ARBA00000085"/>
    </source>
</evidence>
<feature type="region of interest" description="Disordered" evidence="12">
    <location>
        <begin position="841"/>
        <end position="864"/>
    </location>
</feature>
<dbReference type="RefSeq" id="WP_013479453.1">
    <property type="nucleotide sequence ID" value="NC_014816.1"/>
</dbReference>